<reference evidence="4" key="1">
    <citation type="submission" date="2016-06" db="UniProtKB">
        <authorList>
            <consortium name="WormBaseParasite"/>
        </authorList>
    </citation>
    <scope>IDENTIFICATION</scope>
</reference>
<name>A0A183EQY4_9BILA</name>
<dbReference type="EMBL" id="UYRT01097652">
    <property type="protein sequence ID" value="VDN41388.1"/>
    <property type="molecule type" value="Genomic_DNA"/>
</dbReference>
<evidence type="ECO:0000313" key="2">
    <source>
        <dbReference type="EMBL" id="VDN41388.1"/>
    </source>
</evidence>
<evidence type="ECO:0000313" key="3">
    <source>
        <dbReference type="Proteomes" id="UP000271098"/>
    </source>
</evidence>
<sequence>MVIVVEDDGCPNAALEAGVGDRIQERKKGASQEFEAITAASSKKENKPTRHYKEK</sequence>
<feature type="compositionally biased region" description="Basic and acidic residues" evidence="1">
    <location>
        <begin position="42"/>
        <end position="55"/>
    </location>
</feature>
<gene>
    <name evidence="2" type="ORF">GPUH_LOCUS23376</name>
</gene>
<evidence type="ECO:0000313" key="4">
    <source>
        <dbReference type="WBParaSite" id="GPUH_0002340501-mRNA-1"/>
    </source>
</evidence>
<accession>A0A183EQY4</accession>
<protein>
    <submittedName>
        <fullName evidence="2 4">Uncharacterized protein</fullName>
    </submittedName>
</protein>
<dbReference type="WBParaSite" id="GPUH_0002340501-mRNA-1">
    <property type="protein sequence ID" value="GPUH_0002340501-mRNA-1"/>
    <property type="gene ID" value="GPUH_0002340501"/>
</dbReference>
<evidence type="ECO:0000256" key="1">
    <source>
        <dbReference type="SAM" id="MobiDB-lite"/>
    </source>
</evidence>
<reference evidence="2 3" key="2">
    <citation type="submission" date="2018-11" db="EMBL/GenBank/DDBJ databases">
        <authorList>
            <consortium name="Pathogen Informatics"/>
        </authorList>
    </citation>
    <scope>NUCLEOTIDE SEQUENCE [LARGE SCALE GENOMIC DNA]</scope>
</reference>
<organism evidence="4">
    <name type="scientific">Gongylonema pulchrum</name>
    <dbReference type="NCBI Taxonomy" id="637853"/>
    <lineage>
        <taxon>Eukaryota</taxon>
        <taxon>Metazoa</taxon>
        <taxon>Ecdysozoa</taxon>
        <taxon>Nematoda</taxon>
        <taxon>Chromadorea</taxon>
        <taxon>Rhabditida</taxon>
        <taxon>Spirurina</taxon>
        <taxon>Spiruromorpha</taxon>
        <taxon>Spiruroidea</taxon>
        <taxon>Gongylonematidae</taxon>
        <taxon>Gongylonema</taxon>
    </lineage>
</organism>
<proteinExistence type="predicted"/>
<dbReference type="Proteomes" id="UP000271098">
    <property type="component" value="Unassembled WGS sequence"/>
</dbReference>
<dbReference type="AlphaFoldDB" id="A0A183EQY4"/>
<keyword evidence="3" id="KW-1185">Reference proteome</keyword>
<feature type="region of interest" description="Disordered" evidence="1">
    <location>
        <begin position="30"/>
        <end position="55"/>
    </location>
</feature>